<name>B8IXE7_METNO</name>
<keyword evidence="1" id="KW-1133">Transmembrane helix</keyword>
<keyword evidence="3" id="KW-1185">Reference proteome</keyword>
<reference evidence="3" key="1">
    <citation type="submission" date="2009-01" db="EMBL/GenBank/DDBJ databases">
        <title>Complete sequence of plasmid 2 of Methylobacterium nodulans ORS 2060.</title>
        <authorList>
            <consortium name="US DOE Joint Genome Institute"/>
            <person name="Lucas S."/>
            <person name="Copeland A."/>
            <person name="Lapidus A."/>
            <person name="Glavina del Rio T."/>
            <person name="Dalin E."/>
            <person name="Tice H."/>
            <person name="Bruce D."/>
            <person name="Goodwin L."/>
            <person name="Pitluck S."/>
            <person name="Sims D."/>
            <person name="Brettin T."/>
            <person name="Detter J.C."/>
            <person name="Han C."/>
            <person name="Larimer F."/>
            <person name="Land M."/>
            <person name="Hauser L."/>
            <person name="Kyrpides N."/>
            <person name="Ivanova N."/>
            <person name="Marx C.J."/>
            <person name="Richardson P."/>
        </authorList>
    </citation>
    <scope>NUCLEOTIDE SEQUENCE [LARGE SCALE GENOMIC DNA]</scope>
    <source>
        <strain evidence="3">LMG 21967 / CNCM I-2342 / ORS 2060</strain>
        <plasmid evidence="3">Plasmid pMNOD02</plasmid>
    </source>
</reference>
<dbReference type="RefSeq" id="WP_012631386.1">
    <property type="nucleotide sequence ID" value="NC_011887.1"/>
</dbReference>
<dbReference type="EMBL" id="CP001351">
    <property type="protein sequence ID" value="ACL63188.1"/>
    <property type="molecule type" value="Genomic_DNA"/>
</dbReference>
<gene>
    <name evidence="2" type="ordered locus">Mnod_8216</name>
</gene>
<accession>B8IXE7</accession>
<dbReference type="HOGENOM" id="CLU_3185716_0_0_5"/>
<keyword evidence="1" id="KW-0812">Transmembrane</keyword>
<feature type="transmembrane region" description="Helical" evidence="1">
    <location>
        <begin position="15"/>
        <end position="34"/>
    </location>
</feature>
<geneLocation type="plasmid" evidence="2 3">
    <name>pMNOD02</name>
</geneLocation>
<protein>
    <submittedName>
        <fullName evidence="2">Uncharacterized protein</fullName>
    </submittedName>
</protein>
<keyword evidence="2" id="KW-0614">Plasmid</keyword>
<sequence length="46" mass="4823">MSEAESPVINQTGPIVDALSASVIPLGAVINLLIKHNAIPKEELTQ</sequence>
<dbReference type="AlphaFoldDB" id="B8IXE7"/>
<organism evidence="2 3">
    <name type="scientific">Methylobacterium nodulans (strain LMG 21967 / CNCM I-2342 / ORS 2060)</name>
    <dbReference type="NCBI Taxonomy" id="460265"/>
    <lineage>
        <taxon>Bacteria</taxon>
        <taxon>Pseudomonadati</taxon>
        <taxon>Pseudomonadota</taxon>
        <taxon>Alphaproteobacteria</taxon>
        <taxon>Hyphomicrobiales</taxon>
        <taxon>Methylobacteriaceae</taxon>
        <taxon>Methylobacterium</taxon>
    </lineage>
</organism>
<dbReference type="KEGG" id="mno:Mnod_8216"/>
<evidence type="ECO:0000313" key="2">
    <source>
        <dbReference type="EMBL" id="ACL63188.1"/>
    </source>
</evidence>
<keyword evidence="1" id="KW-0472">Membrane</keyword>
<dbReference type="Proteomes" id="UP000008207">
    <property type="component" value="Plasmid pMNOD02"/>
</dbReference>
<evidence type="ECO:0000256" key="1">
    <source>
        <dbReference type="SAM" id="Phobius"/>
    </source>
</evidence>
<proteinExistence type="predicted"/>
<evidence type="ECO:0000313" key="3">
    <source>
        <dbReference type="Proteomes" id="UP000008207"/>
    </source>
</evidence>